<feature type="chain" id="PRO_5020040166" evidence="1">
    <location>
        <begin position="28"/>
        <end position="122"/>
    </location>
</feature>
<proteinExistence type="predicted"/>
<comment type="caution">
    <text evidence="2">The sequence shown here is derived from an EMBL/GenBank/DDBJ whole genome shotgun (WGS) entry which is preliminary data.</text>
</comment>
<organism evidence="2 3">
    <name type="scientific">Platysternon megacephalum</name>
    <name type="common">big-headed turtle</name>
    <dbReference type="NCBI Taxonomy" id="55544"/>
    <lineage>
        <taxon>Eukaryota</taxon>
        <taxon>Metazoa</taxon>
        <taxon>Chordata</taxon>
        <taxon>Craniata</taxon>
        <taxon>Vertebrata</taxon>
        <taxon>Euteleostomi</taxon>
        <taxon>Archelosauria</taxon>
        <taxon>Testudinata</taxon>
        <taxon>Testudines</taxon>
        <taxon>Cryptodira</taxon>
        <taxon>Durocryptodira</taxon>
        <taxon>Testudinoidea</taxon>
        <taxon>Platysternidae</taxon>
        <taxon>Platysternon</taxon>
    </lineage>
</organism>
<evidence type="ECO:0000256" key="1">
    <source>
        <dbReference type="SAM" id="SignalP"/>
    </source>
</evidence>
<evidence type="ECO:0000313" key="3">
    <source>
        <dbReference type="Proteomes" id="UP000297703"/>
    </source>
</evidence>
<keyword evidence="3" id="KW-1185">Reference proteome</keyword>
<feature type="signal peptide" evidence="1">
    <location>
        <begin position="1"/>
        <end position="27"/>
    </location>
</feature>
<dbReference type="EMBL" id="QXTE01000143">
    <property type="protein sequence ID" value="TFK04212.1"/>
    <property type="molecule type" value="Genomic_DNA"/>
</dbReference>
<sequence>MPSAPHLTWCSAPILSCLLHSHPPAMSKHPPCTDCPSQFVPVLVLLKGYNSNESLNDHCSNIRQVTVVEGLCTPTVTTTLSAHYQTHSKGEETVIALGGKALPVASIGTIPLALSHWLERLF</sequence>
<gene>
    <name evidence="2" type="ORF">DR999_PMT13325</name>
</gene>
<name>A0A4D9E8T2_9SAUR</name>
<dbReference type="Proteomes" id="UP000297703">
    <property type="component" value="Unassembled WGS sequence"/>
</dbReference>
<reference evidence="2 3" key="2">
    <citation type="submission" date="2019-04" db="EMBL/GenBank/DDBJ databases">
        <title>The genome sequence of big-headed turtle.</title>
        <authorList>
            <person name="Gong S."/>
        </authorList>
    </citation>
    <scope>NUCLEOTIDE SEQUENCE [LARGE SCALE GENOMIC DNA]</scope>
    <source>
        <strain evidence="2">DO16091913</strain>
        <tissue evidence="2">Muscle</tissue>
    </source>
</reference>
<reference evidence="2 3" key="1">
    <citation type="submission" date="2019-04" db="EMBL/GenBank/DDBJ databases">
        <title>Draft genome of the big-headed turtle Platysternon megacephalum.</title>
        <authorList>
            <person name="Gong S."/>
        </authorList>
    </citation>
    <scope>NUCLEOTIDE SEQUENCE [LARGE SCALE GENOMIC DNA]</scope>
    <source>
        <strain evidence="2">DO16091913</strain>
        <tissue evidence="2">Muscle</tissue>
    </source>
</reference>
<accession>A0A4D9E8T2</accession>
<evidence type="ECO:0000313" key="2">
    <source>
        <dbReference type="EMBL" id="TFK04212.1"/>
    </source>
</evidence>
<dbReference type="AlphaFoldDB" id="A0A4D9E8T2"/>
<protein>
    <submittedName>
        <fullName evidence="2">L-2-hydroxyglutarate dehydrogenase, mitochondrial</fullName>
    </submittedName>
</protein>
<keyword evidence="1" id="KW-0732">Signal</keyword>